<dbReference type="EMBL" id="CADCUQ010000001">
    <property type="protein sequence ID" value="CAA9371657.1"/>
    <property type="molecule type" value="Genomic_DNA"/>
</dbReference>
<accession>A0A6J4MXJ9</accession>
<evidence type="ECO:0000313" key="1">
    <source>
        <dbReference type="EMBL" id="CAA9371657.1"/>
    </source>
</evidence>
<organism evidence="1">
    <name type="scientific">uncultured Phycisphaerae bacterium</name>
    <dbReference type="NCBI Taxonomy" id="904963"/>
    <lineage>
        <taxon>Bacteria</taxon>
        <taxon>Pseudomonadati</taxon>
        <taxon>Planctomycetota</taxon>
        <taxon>Phycisphaerae</taxon>
        <taxon>environmental samples</taxon>
    </lineage>
</organism>
<dbReference type="AlphaFoldDB" id="A0A6J4MXJ9"/>
<gene>
    <name evidence="1" type="ORF">AVDCRST_MAG64-170</name>
</gene>
<protein>
    <submittedName>
        <fullName evidence="1">Uncharacterized protein</fullName>
    </submittedName>
</protein>
<proteinExistence type="predicted"/>
<name>A0A6J4MXJ9_9BACT</name>
<reference evidence="1" key="1">
    <citation type="submission" date="2020-02" db="EMBL/GenBank/DDBJ databases">
        <authorList>
            <person name="Meier V. D."/>
        </authorList>
    </citation>
    <scope>NUCLEOTIDE SEQUENCE</scope>
    <source>
        <strain evidence="1">AVDCRST_MAG64</strain>
    </source>
</reference>
<sequence length="48" mass="5432">MFGPALRSRIAGFLFLCRPWFFVLGSSWSAPCGRGPAANDKRRMTKDR</sequence>